<organism evidence="2 3">
    <name type="scientific">Candidatus Coprosoma intestinipullorum</name>
    <dbReference type="NCBI Taxonomy" id="2840752"/>
    <lineage>
        <taxon>Bacteria</taxon>
        <taxon>Bacillati</taxon>
        <taxon>Bacillota</taxon>
        <taxon>Bacillota incertae sedis</taxon>
        <taxon>Candidatus Coprosoma</taxon>
    </lineage>
</organism>
<accession>A0A9D1CZ53</accession>
<feature type="domain" description="AAA+ ATPase" evidence="1">
    <location>
        <begin position="230"/>
        <end position="528"/>
    </location>
</feature>
<dbReference type="PANTHER" id="PTHR30121">
    <property type="entry name" value="UNCHARACTERIZED PROTEIN YJGR-RELATED"/>
    <property type="match status" value="1"/>
</dbReference>
<keyword evidence="2" id="KW-0067">ATP-binding</keyword>
<gene>
    <name evidence="2" type="ORF">IAB27_00235</name>
</gene>
<dbReference type="InterPro" id="IPR043964">
    <property type="entry name" value="P-loop_TraG"/>
</dbReference>
<dbReference type="InterPro" id="IPR003593">
    <property type="entry name" value="AAA+_ATPase"/>
</dbReference>
<dbReference type="InterPro" id="IPR027417">
    <property type="entry name" value="P-loop_NTPase"/>
</dbReference>
<dbReference type="AlphaFoldDB" id="A0A9D1CZ53"/>
<dbReference type="Pfam" id="PF19044">
    <property type="entry name" value="P-loop_TraG"/>
    <property type="match status" value="1"/>
</dbReference>
<dbReference type="SMART" id="SM00382">
    <property type="entry name" value="AAA"/>
    <property type="match status" value="1"/>
</dbReference>
<dbReference type="GO" id="GO:0005524">
    <property type="term" value="F:ATP binding"/>
    <property type="evidence" value="ECO:0007669"/>
    <property type="project" value="UniProtKB-KW"/>
</dbReference>
<dbReference type="EMBL" id="DVFV01000006">
    <property type="protein sequence ID" value="HIQ90046.1"/>
    <property type="molecule type" value="Genomic_DNA"/>
</dbReference>
<reference evidence="2" key="2">
    <citation type="journal article" date="2021" name="PeerJ">
        <title>Extensive microbial diversity within the chicken gut microbiome revealed by metagenomics and culture.</title>
        <authorList>
            <person name="Gilroy R."/>
            <person name="Ravi A."/>
            <person name="Getino M."/>
            <person name="Pursley I."/>
            <person name="Horton D.L."/>
            <person name="Alikhan N.F."/>
            <person name="Baker D."/>
            <person name="Gharbi K."/>
            <person name="Hall N."/>
            <person name="Watson M."/>
            <person name="Adriaenssens E.M."/>
            <person name="Foster-Nyarko E."/>
            <person name="Jarju S."/>
            <person name="Secka A."/>
            <person name="Antonio M."/>
            <person name="Oren A."/>
            <person name="Chaudhuri R.R."/>
            <person name="La Ragione R."/>
            <person name="Hildebrand F."/>
            <person name="Pallen M.J."/>
        </authorList>
    </citation>
    <scope>NUCLEOTIDE SEQUENCE</scope>
    <source>
        <strain evidence="2">CHK147-3167</strain>
    </source>
</reference>
<dbReference type="InterPro" id="IPR051162">
    <property type="entry name" value="T4SS_component"/>
</dbReference>
<keyword evidence="2" id="KW-0547">Nucleotide-binding</keyword>
<dbReference type="SUPFAM" id="SSF52540">
    <property type="entry name" value="P-loop containing nucleoside triphosphate hydrolases"/>
    <property type="match status" value="1"/>
</dbReference>
<proteinExistence type="predicted"/>
<reference evidence="2" key="1">
    <citation type="submission" date="2020-10" db="EMBL/GenBank/DDBJ databases">
        <authorList>
            <person name="Gilroy R."/>
        </authorList>
    </citation>
    <scope>NUCLEOTIDE SEQUENCE</scope>
    <source>
        <strain evidence="2">CHK147-3167</strain>
    </source>
</reference>
<dbReference type="PANTHER" id="PTHR30121:SF6">
    <property type="entry name" value="SLR6007 PROTEIN"/>
    <property type="match status" value="1"/>
</dbReference>
<dbReference type="CDD" id="cd01127">
    <property type="entry name" value="TrwB_TraG_TraD_VirD4"/>
    <property type="match status" value="2"/>
</dbReference>
<comment type="caution">
    <text evidence="2">The sequence shown here is derived from an EMBL/GenBank/DDBJ whole genome shotgun (WGS) entry which is preliminary data.</text>
</comment>
<sequence>MDIKTQIAPKGLEFRPSSFVASDKYSTIMTVISYPKVIAPGFLANLTSMSGIKMVIKHIPLPFSVITKMVNKEIADLKVRYQEEHDVTIQERLRQDYESLEEFIKQLAASQSRIFDFQLHLMITADSDEELTSKKLQLRGYLEAMNMRAIPLRFEQEKVLKSMLPIFPKQDIEDRIGTPIPSPTIAAMYPFVFDSIKDPGLSTLLGVDFSGGVVLFNQFLYQVQKEHNRNNANMIILGTSGSGKSTAAKLLLRNHIRNGYKLVVIDPEGELEDMTRLYGGDFIDLGKGGEFGMINPLEVVIDADEDEIKQGLGYAVLTRTLQTIKAFIKYYDPSITDDVVNVFSEMVQETYKRFGIDFNTDFTHFTSADYPTLKDVYATVRGKITSMPEQSRERDILEHLELKMRPLIGELRFYFDGTTTITPRSDFIVFNIRELMNTDSNIRNALFFNVLKYAWSLTLDVNQNTVLMVDEAHVLLSGSNTLGADFLAQIQRRARKYNTGTIIITQQPTDFSDPSVITQGKAIFDNASYYLVMGLKKQAVEDLSKLIDLNDNEKENIKGYNQGEALFVCGSKRMRINVVVTDQELDSFGSGGGL</sequence>
<evidence type="ECO:0000313" key="2">
    <source>
        <dbReference type="EMBL" id="HIQ90046.1"/>
    </source>
</evidence>
<dbReference type="Gene3D" id="3.40.50.300">
    <property type="entry name" value="P-loop containing nucleotide triphosphate hydrolases"/>
    <property type="match status" value="1"/>
</dbReference>
<evidence type="ECO:0000259" key="1">
    <source>
        <dbReference type="SMART" id="SM00382"/>
    </source>
</evidence>
<name>A0A9D1CZ53_9FIRM</name>
<dbReference type="Proteomes" id="UP000886786">
    <property type="component" value="Unassembled WGS sequence"/>
</dbReference>
<protein>
    <submittedName>
        <fullName evidence="2">ATP-binding protein</fullName>
    </submittedName>
</protein>
<evidence type="ECO:0000313" key="3">
    <source>
        <dbReference type="Proteomes" id="UP000886786"/>
    </source>
</evidence>
<dbReference type="Gene3D" id="1.10.8.730">
    <property type="match status" value="1"/>
</dbReference>